<organism evidence="2">
    <name type="scientific">Podoviridae sp. ct2iq11</name>
    <dbReference type="NCBI Taxonomy" id="2827720"/>
    <lineage>
        <taxon>Viruses</taxon>
        <taxon>Duplodnaviria</taxon>
        <taxon>Heunggongvirae</taxon>
        <taxon>Uroviricota</taxon>
        <taxon>Caudoviricetes</taxon>
    </lineage>
</organism>
<proteinExistence type="predicted"/>
<evidence type="ECO:0000313" key="2">
    <source>
        <dbReference type="EMBL" id="DAF65029.1"/>
    </source>
</evidence>
<protein>
    <submittedName>
        <fullName evidence="2">Baseplate protein</fullName>
    </submittedName>
</protein>
<sequence length="269" mass="28924">MRNTIKSIQLYRGTTQQHSDYAGPVGPVGEITVDTAKYTVVVQNGATGGVPLARESDVTAEAQAREAADTALQKSVTDEVSARETADNAFYKQIDDAYAVISAAYVEAGGTLDGYNHTLQQIIALAVKTAVLQAKKETILECRPIGSYFLTETEDDPNVIFAGGWEKLTGRYVLQCSDDTHAAGTTVKAGLPNIKGKATYINSDGVDQNMYPDSGAFYWGRYNAGILLGSSGTGKRDLMLDASRSNPIYGRSDTVQPPARIVNVWKRVS</sequence>
<dbReference type="EMBL" id="BK032872">
    <property type="protein sequence ID" value="DAF65029.1"/>
    <property type="molecule type" value="Genomic_DNA"/>
</dbReference>
<dbReference type="Pfam" id="PF18454">
    <property type="entry name" value="Mtd_N"/>
    <property type="match status" value="1"/>
</dbReference>
<reference evidence="2" key="1">
    <citation type="journal article" date="2021" name="Proc. Natl. Acad. Sci. U.S.A.">
        <title>A Catalog of Tens of Thousands of Viruses from Human Metagenomes Reveals Hidden Associations with Chronic Diseases.</title>
        <authorList>
            <person name="Tisza M.J."/>
            <person name="Buck C.B."/>
        </authorList>
    </citation>
    <scope>NUCLEOTIDE SEQUENCE</scope>
    <source>
        <strain evidence="2">Ct2iq11</strain>
    </source>
</reference>
<dbReference type="Gene3D" id="2.10.10.30">
    <property type="match status" value="1"/>
</dbReference>
<name>A0A8S5TPF4_9CAUD</name>
<feature type="domain" description="Major tropism determinant N-terminal" evidence="1">
    <location>
        <begin position="8"/>
        <end position="47"/>
    </location>
</feature>
<accession>A0A8S5TPF4</accession>
<evidence type="ECO:0000259" key="1">
    <source>
        <dbReference type="Pfam" id="PF18454"/>
    </source>
</evidence>
<dbReference type="InterPro" id="IPR041352">
    <property type="entry name" value="Mtd_N"/>
</dbReference>